<evidence type="ECO:0000313" key="1">
    <source>
        <dbReference type="EMBL" id="MBE0346981.1"/>
    </source>
</evidence>
<organism evidence="1 2">
    <name type="scientific">Pseudoalteromonas peptidolytica F12-50-A1</name>
    <dbReference type="NCBI Taxonomy" id="1315280"/>
    <lineage>
        <taxon>Bacteria</taxon>
        <taxon>Pseudomonadati</taxon>
        <taxon>Pseudomonadota</taxon>
        <taxon>Gammaproteobacteria</taxon>
        <taxon>Alteromonadales</taxon>
        <taxon>Pseudoalteromonadaceae</taxon>
        <taxon>Pseudoalteromonas</taxon>
    </lineage>
</organism>
<dbReference type="PANTHER" id="PTHR38834">
    <property type="entry name" value="PERIPLASMIC SUBSTRATE BINDING PROTEIN FAMILY 3"/>
    <property type="match status" value="1"/>
</dbReference>
<evidence type="ECO:0008006" key="3">
    <source>
        <dbReference type="Google" id="ProtNLM"/>
    </source>
</evidence>
<dbReference type="SUPFAM" id="SSF53850">
    <property type="entry name" value="Periplasmic binding protein-like II"/>
    <property type="match status" value="1"/>
</dbReference>
<accession>A0A8I0T441</accession>
<dbReference type="PANTHER" id="PTHR38834:SF3">
    <property type="entry name" value="SOLUTE-BINDING PROTEIN FAMILY 3_N-TERMINAL DOMAIN-CONTAINING PROTEIN"/>
    <property type="match status" value="1"/>
</dbReference>
<evidence type="ECO:0000313" key="2">
    <source>
        <dbReference type="Proteomes" id="UP000660708"/>
    </source>
</evidence>
<sequence length="162" mass="18479">MQYFIGSVIAIFSAFYTHAGIPKKIDIYTEHLPPYQVKQKNGAIGGFASEIVRLIMWEADLGYQIYMLPWARAKSYASKSPYALLYSLAKTSDREANYTWIAPLCELNVAFYKRADVNTHSQWSIEKIKQHVVAVGADQLSENYLKQHGFNPDNNLRCGEFC</sequence>
<name>A0A8I0T441_9GAMM</name>
<dbReference type="RefSeq" id="WP_225740741.1">
    <property type="nucleotide sequence ID" value="NZ_AQHF01000025.1"/>
</dbReference>
<dbReference type="Gene3D" id="3.40.190.10">
    <property type="entry name" value="Periplasmic binding protein-like II"/>
    <property type="match status" value="2"/>
</dbReference>
<comment type="caution">
    <text evidence="1">The sequence shown here is derived from an EMBL/GenBank/DDBJ whole genome shotgun (WGS) entry which is preliminary data.</text>
</comment>
<dbReference type="AlphaFoldDB" id="A0A8I0T441"/>
<dbReference type="EMBL" id="AQHF01000025">
    <property type="protein sequence ID" value="MBE0346981.1"/>
    <property type="molecule type" value="Genomic_DNA"/>
</dbReference>
<proteinExistence type="predicted"/>
<gene>
    <name evidence="1" type="ORF">PPEP_a3954</name>
</gene>
<protein>
    <recommendedName>
        <fullName evidence="3">Solute-binding protein family 3/N-terminal domain-containing protein</fullName>
    </recommendedName>
</protein>
<dbReference type="Proteomes" id="UP000660708">
    <property type="component" value="Unassembled WGS sequence"/>
</dbReference>
<reference evidence="1 2" key="1">
    <citation type="submission" date="2015-06" db="EMBL/GenBank/DDBJ databases">
        <title>Genome sequence of Pseudoalteromonas peptidolytica.</title>
        <authorList>
            <person name="Xie B.-B."/>
            <person name="Rong J.-C."/>
            <person name="Qin Q.-L."/>
            <person name="Zhang Y.-Z."/>
        </authorList>
    </citation>
    <scope>NUCLEOTIDE SEQUENCE [LARGE SCALE GENOMIC DNA]</scope>
    <source>
        <strain evidence="1 2">F12-50-A1</strain>
    </source>
</reference>
<keyword evidence="2" id="KW-1185">Reference proteome</keyword>